<proteinExistence type="predicted"/>
<keyword evidence="2" id="KW-1185">Reference proteome</keyword>
<accession>Q6J830</accession>
<dbReference type="Proteomes" id="UP000001245">
    <property type="component" value="Segment"/>
</dbReference>
<dbReference type="GeneID" id="2846142"/>
<dbReference type="SUPFAM" id="SSF46785">
    <property type="entry name" value="Winged helix' DNA-binding domain"/>
    <property type="match status" value="1"/>
</dbReference>
<organism evidence="1 2">
    <name type="scientific">Actinoplanes phage phiAsp2</name>
    <dbReference type="NCBI Taxonomy" id="279303"/>
    <lineage>
        <taxon>Viruses</taxon>
        <taxon>Duplodnaviria</taxon>
        <taxon>Heunggongvirae</taxon>
        <taxon>Uroviricota</taxon>
        <taxon>Caudoviricetes</taxon>
        <taxon>Aspduovirus</taxon>
        <taxon>Aspduovirus Asp2</taxon>
    </lineage>
</organism>
<evidence type="ECO:0000313" key="1">
    <source>
        <dbReference type="EMBL" id="AAT36749.1"/>
    </source>
</evidence>
<dbReference type="RefSeq" id="YP_024787.1">
    <property type="nucleotide sequence ID" value="NC_005885.1"/>
</dbReference>
<protein>
    <submittedName>
        <fullName evidence="1">Pas1</fullName>
    </submittedName>
</protein>
<name>Q6J830_9CAUD</name>
<reference evidence="1 2" key="1">
    <citation type="journal article" date="2004" name="Virus Genes">
        <title>The genome of phiAsp2, an actinoplanes infecting phage.</title>
        <authorList>
            <person name="Jarling M."/>
            <person name="Bartkowiak K."/>
            <person name="Pape H."/>
            <person name="Meinhardt F."/>
        </authorList>
    </citation>
    <scope>NUCLEOTIDE SEQUENCE</scope>
</reference>
<evidence type="ECO:0000313" key="2">
    <source>
        <dbReference type="Proteomes" id="UP000001245"/>
    </source>
</evidence>
<dbReference type="EMBL" id="AY576796">
    <property type="protein sequence ID" value="AAT36749.1"/>
    <property type="molecule type" value="Genomic_DNA"/>
</dbReference>
<gene>
    <name evidence="1" type="primary">pas1</name>
</gene>
<sequence>MEIEPQTLRPRPIADLTAENLKILVEDMGAEPGWYTSAALYGWYTGMCKEAGLEPVSQKKFGMVLRELGYRTQVRRTGGTTARCWYLTRRAARGEVAPRG</sequence>
<dbReference type="KEGG" id="vg:2846142"/>
<dbReference type="InterPro" id="IPR036390">
    <property type="entry name" value="WH_DNA-bd_sf"/>
</dbReference>